<reference evidence="1 2" key="1">
    <citation type="submission" date="2018-11" db="EMBL/GenBank/DDBJ databases">
        <authorList>
            <consortium name="Pathogen Informatics"/>
        </authorList>
    </citation>
    <scope>NUCLEOTIDE SEQUENCE [LARGE SCALE GENOMIC DNA]</scope>
    <source>
        <strain>Denwood</strain>
        <strain evidence="2">Zambia</strain>
    </source>
</reference>
<protein>
    <submittedName>
        <fullName evidence="1">Uncharacterized protein</fullName>
    </submittedName>
</protein>
<sequence length="57" mass="6710">MLNVDNNHLIMQLHNKQHIVIKQLIDSHLLKLTLIHQNMILIFLVVNVDEFVSLELI</sequence>
<dbReference type="AlphaFoldDB" id="A0A183NI20"/>
<gene>
    <name evidence="1" type="ORF">SMTD_LOCUS1756</name>
</gene>
<dbReference type="EMBL" id="UZAL01002076">
    <property type="protein sequence ID" value="VDO81109.1"/>
    <property type="molecule type" value="Genomic_DNA"/>
</dbReference>
<evidence type="ECO:0000313" key="1">
    <source>
        <dbReference type="EMBL" id="VDO81109.1"/>
    </source>
</evidence>
<name>A0A183NI20_9TREM</name>
<keyword evidence="2" id="KW-1185">Reference proteome</keyword>
<proteinExistence type="predicted"/>
<dbReference type="Proteomes" id="UP000269396">
    <property type="component" value="Unassembled WGS sequence"/>
</dbReference>
<evidence type="ECO:0000313" key="2">
    <source>
        <dbReference type="Proteomes" id="UP000269396"/>
    </source>
</evidence>
<accession>A0A183NI20</accession>
<organism evidence="1 2">
    <name type="scientific">Schistosoma mattheei</name>
    <dbReference type="NCBI Taxonomy" id="31246"/>
    <lineage>
        <taxon>Eukaryota</taxon>
        <taxon>Metazoa</taxon>
        <taxon>Spiralia</taxon>
        <taxon>Lophotrochozoa</taxon>
        <taxon>Platyhelminthes</taxon>
        <taxon>Trematoda</taxon>
        <taxon>Digenea</taxon>
        <taxon>Strigeidida</taxon>
        <taxon>Schistosomatoidea</taxon>
        <taxon>Schistosomatidae</taxon>
        <taxon>Schistosoma</taxon>
    </lineage>
</organism>